<gene>
    <name evidence="1" type="ORF">METZ01_LOCUS477382</name>
</gene>
<name>A0A383BYQ9_9ZZZZ</name>
<organism evidence="1">
    <name type="scientific">marine metagenome</name>
    <dbReference type="NCBI Taxonomy" id="408172"/>
    <lineage>
        <taxon>unclassified sequences</taxon>
        <taxon>metagenomes</taxon>
        <taxon>ecological metagenomes</taxon>
    </lineage>
</organism>
<dbReference type="GO" id="GO:0016020">
    <property type="term" value="C:membrane"/>
    <property type="evidence" value="ECO:0007669"/>
    <property type="project" value="GOC"/>
</dbReference>
<dbReference type="Pfam" id="PF03331">
    <property type="entry name" value="LpxC"/>
    <property type="match status" value="1"/>
</dbReference>
<dbReference type="PANTHER" id="PTHR33694">
    <property type="entry name" value="UDP-3-O-ACYL-N-ACETYLGLUCOSAMINE DEACETYLASE 1, MITOCHONDRIAL-RELATED"/>
    <property type="match status" value="1"/>
</dbReference>
<reference evidence="1" key="1">
    <citation type="submission" date="2018-05" db="EMBL/GenBank/DDBJ databases">
        <authorList>
            <person name="Lanie J.A."/>
            <person name="Ng W.-L."/>
            <person name="Kazmierczak K.M."/>
            <person name="Andrzejewski T.M."/>
            <person name="Davidsen T.M."/>
            <person name="Wayne K.J."/>
            <person name="Tettelin H."/>
            <person name="Glass J.I."/>
            <person name="Rusch D."/>
            <person name="Podicherti R."/>
            <person name="Tsui H.-C.T."/>
            <person name="Winkler M.E."/>
        </authorList>
    </citation>
    <scope>NUCLEOTIDE SEQUENCE</scope>
</reference>
<dbReference type="PANTHER" id="PTHR33694:SF1">
    <property type="entry name" value="UDP-3-O-ACYL-N-ACETYLGLUCOSAMINE DEACETYLASE 1, MITOCHONDRIAL-RELATED"/>
    <property type="match status" value="1"/>
</dbReference>
<proteinExistence type="predicted"/>
<dbReference type="SUPFAM" id="SSF54211">
    <property type="entry name" value="Ribosomal protein S5 domain 2-like"/>
    <property type="match status" value="1"/>
</dbReference>
<dbReference type="InterPro" id="IPR015870">
    <property type="entry name" value="UDP-acyl_N-AcGlcN_deAcase_N"/>
</dbReference>
<evidence type="ECO:0000313" key="1">
    <source>
        <dbReference type="EMBL" id="SVE24528.1"/>
    </source>
</evidence>
<dbReference type="EMBL" id="UINC01204008">
    <property type="protein sequence ID" value="SVE24528.1"/>
    <property type="molecule type" value="Genomic_DNA"/>
</dbReference>
<dbReference type="Gene3D" id="3.30.230.20">
    <property type="entry name" value="lpxc deacetylase, domain 1"/>
    <property type="match status" value="1"/>
</dbReference>
<dbReference type="GO" id="GO:0103117">
    <property type="term" value="F:UDP-3-O-acyl-N-acetylglucosamine deacetylase activity"/>
    <property type="evidence" value="ECO:0007669"/>
    <property type="project" value="InterPro"/>
</dbReference>
<accession>A0A383BYQ9</accession>
<protein>
    <recommendedName>
        <fullName evidence="2">UDP-3-O-[3-hydroxymyristoyl] N-acetylglucosamine deacetylase</fullName>
    </recommendedName>
</protein>
<dbReference type="GO" id="GO:0009245">
    <property type="term" value="P:lipid A biosynthetic process"/>
    <property type="evidence" value="ECO:0007669"/>
    <property type="project" value="InterPro"/>
</dbReference>
<dbReference type="InterPro" id="IPR020568">
    <property type="entry name" value="Ribosomal_Su5_D2-typ_SF"/>
</dbReference>
<dbReference type="AlphaFoldDB" id="A0A383BYQ9"/>
<evidence type="ECO:0008006" key="2">
    <source>
        <dbReference type="Google" id="ProtNLM"/>
    </source>
</evidence>
<sequence length="90" mass="9624">VLNQQTLAGQASFSGIGLHSGNKVNMTFLPAPPNHGIRFRRVDLDGQPEIDAAVENVVETNRSTTLSKGNVKLHTVEHVLAAFSGFGIDN</sequence>
<feature type="non-terminal residue" evidence="1">
    <location>
        <position position="1"/>
    </location>
</feature>
<feature type="non-terminal residue" evidence="1">
    <location>
        <position position="90"/>
    </location>
</feature>
<dbReference type="InterPro" id="IPR004463">
    <property type="entry name" value="UDP-acyl_GlcNac_deAcase"/>
</dbReference>